<feature type="domain" description="Tc1-like transposase DDE" evidence="1">
    <location>
        <begin position="81"/>
        <end position="159"/>
    </location>
</feature>
<name>A0ABQ8SRB1_PERAM</name>
<dbReference type="InterPro" id="IPR036397">
    <property type="entry name" value="RNaseH_sf"/>
</dbReference>
<organism evidence="2 3">
    <name type="scientific">Periplaneta americana</name>
    <name type="common">American cockroach</name>
    <name type="synonym">Blatta americana</name>
    <dbReference type="NCBI Taxonomy" id="6978"/>
    <lineage>
        <taxon>Eukaryota</taxon>
        <taxon>Metazoa</taxon>
        <taxon>Ecdysozoa</taxon>
        <taxon>Arthropoda</taxon>
        <taxon>Hexapoda</taxon>
        <taxon>Insecta</taxon>
        <taxon>Pterygota</taxon>
        <taxon>Neoptera</taxon>
        <taxon>Polyneoptera</taxon>
        <taxon>Dictyoptera</taxon>
        <taxon>Blattodea</taxon>
        <taxon>Blattoidea</taxon>
        <taxon>Blattidae</taxon>
        <taxon>Blattinae</taxon>
        <taxon>Periplaneta</taxon>
    </lineage>
</organism>
<dbReference type="Proteomes" id="UP001148838">
    <property type="component" value="Unassembled WGS sequence"/>
</dbReference>
<dbReference type="InterPro" id="IPR038717">
    <property type="entry name" value="Tc1-like_DDE_dom"/>
</dbReference>
<evidence type="ECO:0000313" key="3">
    <source>
        <dbReference type="Proteomes" id="UP001148838"/>
    </source>
</evidence>
<dbReference type="EMBL" id="JAJSOF020000023">
    <property type="protein sequence ID" value="KAJ4436281.1"/>
    <property type="molecule type" value="Genomic_DNA"/>
</dbReference>
<proteinExistence type="predicted"/>
<sequence length="176" mass="20694">MKKDIILQDNTTARSALCSVIAICEYFDDCSVGHNKVSQVPLFESTVYLCRKLKDRVYENNPLFRRLIYDIRDEILNILFHKDSLSEDVIKKTEDLNHRDDVGSHVVFQQDNHPVHTANHIQKWFMRRSDVDLLKWPPNSPDMNVIENVWARLKKILHSNWAELPIEQQTNCGTEY</sequence>
<protein>
    <recommendedName>
        <fullName evidence="1">Tc1-like transposase DDE domain-containing protein</fullName>
    </recommendedName>
</protein>
<dbReference type="Gene3D" id="3.30.420.10">
    <property type="entry name" value="Ribonuclease H-like superfamily/Ribonuclease H"/>
    <property type="match status" value="1"/>
</dbReference>
<accession>A0ABQ8SRB1</accession>
<keyword evidence="3" id="KW-1185">Reference proteome</keyword>
<evidence type="ECO:0000313" key="2">
    <source>
        <dbReference type="EMBL" id="KAJ4436281.1"/>
    </source>
</evidence>
<dbReference type="Pfam" id="PF13358">
    <property type="entry name" value="DDE_3"/>
    <property type="match status" value="1"/>
</dbReference>
<reference evidence="2 3" key="1">
    <citation type="journal article" date="2022" name="Allergy">
        <title>Genome assembly and annotation of Periplaneta americana reveal a comprehensive cockroach allergen profile.</title>
        <authorList>
            <person name="Wang L."/>
            <person name="Xiong Q."/>
            <person name="Saelim N."/>
            <person name="Wang L."/>
            <person name="Nong W."/>
            <person name="Wan A.T."/>
            <person name="Shi M."/>
            <person name="Liu X."/>
            <person name="Cao Q."/>
            <person name="Hui J.H.L."/>
            <person name="Sookrung N."/>
            <person name="Leung T.F."/>
            <person name="Tungtrongchitr A."/>
            <person name="Tsui S.K.W."/>
        </authorList>
    </citation>
    <scope>NUCLEOTIDE SEQUENCE [LARGE SCALE GENOMIC DNA]</scope>
    <source>
        <strain evidence="2">PWHHKU_190912</strain>
    </source>
</reference>
<comment type="caution">
    <text evidence="2">The sequence shown here is derived from an EMBL/GenBank/DDBJ whole genome shotgun (WGS) entry which is preliminary data.</text>
</comment>
<evidence type="ECO:0000259" key="1">
    <source>
        <dbReference type="Pfam" id="PF13358"/>
    </source>
</evidence>
<gene>
    <name evidence="2" type="ORF">ANN_18912</name>
</gene>